<accession>A0AAV9CSX9</accession>
<reference evidence="1" key="2">
    <citation type="submission" date="2023-06" db="EMBL/GenBank/DDBJ databases">
        <authorList>
            <person name="Ma L."/>
            <person name="Liu K.-W."/>
            <person name="Li Z."/>
            <person name="Hsiao Y.-Y."/>
            <person name="Qi Y."/>
            <person name="Fu T."/>
            <person name="Tang G."/>
            <person name="Zhang D."/>
            <person name="Sun W.-H."/>
            <person name="Liu D.-K."/>
            <person name="Li Y."/>
            <person name="Chen G.-Z."/>
            <person name="Liu X.-D."/>
            <person name="Liao X.-Y."/>
            <person name="Jiang Y.-T."/>
            <person name="Yu X."/>
            <person name="Hao Y."/>
            <person name="Huang J."/>
            <person name="Zhao X.-W."/>
            <person name="Ke S."/>
            <person name="Chen Y.-Y."/>
            <person name="Wu W.-L."/>
            <person name="Hsu J.-L."/>
            <person name="Lin Y.-F."/>
            <person name="Huang M.-D."/>
            <person name="Li C.-Y."/>
            <person name="Huang L."/>
            <person name="Wang Z.-W."/>
            <person name="Zhao X."/>
            <person name="Zhong W.-Y."/>
            <person name="Peng D.-H."/>
            <person name="Ahmad S."/>
            <person name="Lan S."/>
            <person name="Zhang J.-S."/>
            <person name="Tsai W.-C."/>
            <person name="Van De Peer Y."/>
            <person name="Liu Z.-J."/>
        </authorList>
    </citation>
    <scope>NUCLEOTIDE SEQUENCE</scope>
    <source>
        <strain evidence="1">CP</strain>
        <tissue evidence="1">Leaves</tissue>
    </source>
</reference>
<protein>
    <submittedName>
        <fullName evidence="1">Uncharacterized protein</fullName>
    </submittedName>
</protein>
<evidence type="ECO:0000313" key="1">
    <source>
        <dbReference type="EMBL" id="KAK1291972.1"/>
    </source>
</evidence>
<dbReference type="Proteomes" id="UP001180020">
    <property type="component" value="Unassembled WGS sequence"/>
</dbReference>
<organism evidence="1 2">
    <name type="scientific">Acorus calamus</name>
    <name type="common">Sweet flag</name>
    <dbReference type="NCBI Taxonomy" id="4465"/>
    <lineage>
        <taxon>Eukaryota</taxon>
        <taxon>Viridiplantae</taxon>
        <taxon>Streptophyta</taxon>
        <taxon>Embryophyta</taxon>
        <taxon>Tracheophyta</taxon>
        <taxon>Spermatophyta</taxon>
        <taxon>Magnoliopsida</taxon>
        <taxon>Liliopsida</taxon>
        <taxon>Acoraceae</taxon>
        <taxon>Acorus</taxon>
    </lineage>
</organism>
<comment type="caution">
    <text evidence="1">The sequence shown here is derived from an EMBL/GenBank/DDBJ whole genome shotgun (WGS) entry which is preliminary data.</text>
</comment>
<dbReference type="EMBL" id="JAUJYO010000017">
    <property type="protein sequence ID" value="KAK1291972.1"/>
    <property type="molecule type" value="Genomic_DNA"/>
</dbReference>
<proteinExistence type="predicted"/>
<keyword evidence="2" id="KW-1185">Reference proteome</keyword>
<gene>
    <name evidence="1" type="ORF">QJS10_CPB17g00660</name>
</gene>
<name>A0AAV9CSX9_ACOCL</name>
<reference evidence="1" key="1">
    <citation type="journal article" date="2023" name="Nat. Commun.">
        <title>Diploid and tetraploid genomes of Acorus and the evolution of monocots.</title>
        <authorList>
            <person name="Ma L."/>
            <person name="Liu K.W."/>
            <person name="Li Z."/>
            <person name="Hsiao Y.Y."/>
            <person name="Qi Y."/>
            <person name="Fu T."/>
            <person name="Tang G.D."/>
            <person name="Zhang D."/>
            <person name="Sun W.H."/>
            <person name="Liu D.K."/>
            <person name="Li Y."/>
            <person name="Chen G.Z."/>
            <person name="Liu X.D."/>
            <person name="Liao X.Y."/>
            <person name="Jiang Y.T."/>
            <person name="Yu X."/>
            <person name="Hao Y."/>
            <person name="Huang J."/>
            <person name="Zhao X.W."/>
            <person name="Ke S."/>
            <person name="Chen Y.Y."/>
            <person name="Wu W.L."/>
            <person name="Hsu J.L."/>
            <person name="Lin Y.F."/>
            <person name="Huang M.D."/>
            <person name="Li C.Y."/>
            <person name="Huang L."/>
            <person name="Wang Z.W."/>
            <person name="Zhao X."/>
            <person name="Zhong W.Y."/>
            <person name="Peng D.H."/>
            <person name="Ahmad S."/>
            <person name="Lan S."/>
            <person name="Zhang J.S."/>
            <person name="Tsai W.C."/>
            <person name="Van de Peer Y."/>
            <person name="Liu Z.J."/>
        </authorList>
    </citation>
    <scope>NUCLEOTIDE SEQUENCE</scope>
    <source>
        <strain evidence="1">CP</strain>
    </source>
</reference>
<evidence type="ECO:0000313" key="2">
    <source>
        <dbReference type="Proteomes" id="UP001180020"/>
    </source>
</evidence>
<sequence length="57" mass="6187">MATSLLWLSRTFRHLKIGSSLTILSVSLNASKVGIDVDGVIKPSRFTTVNLKVNDGE</sequence>
<dbReference type="AlphaFoldDB" id="A0AAV9CSX9"/>